<dbReference type="EMBL" id="JAROCG010000001">
    <property type="protein sequence ID" value="MDN4611455.1"/>
    <property type="molecule type" value="Genomic_DNA"/>
</dbReference>
<evidence type="ECO:0000313" key="2">
    <source>
        <dbReference type="Proteomes" id="UP001174209"/>
    </source>
</evidence>
<reference evidence="1" key="1">
    <citation type="submission" date="2023-06" db="EMBL/GenBank/DDBJ databases">
        <title>MT1 and MT2 Draft Genomes of Novel Species.</title>
        <authorList>
            <person name="Venkateswaran K."/>
        </authorList>
    </citation>
    <scope>NUCLEOTIDE SEQUENCE</scope>
    <source>
        <strain evidence="1">IIF3SC-B10</strain>
    </source>
</reference>
<evidence type="ECO:0000313" key="1">
    <source>
        <dbReference type="EMBL" id="MDN4611455.1"/>
    </source>
</evidence>
<name>A0ABT8K209_9MICC</name>
<comment type="caution">
    <text evidence="1">The sequence shown here is derived from an EMBL/GenBank/DDBJ whole genome shotgun (WGS) entry which is preliminary data.</text>
</comment>
<keyword evidence="2" id="KW-1185">Reference proteome</keyword>
<accession>A0ABT8K209</accession>
<gene>
    <name evidence="1" type="ORF">P5G52_11340</name>
</gene>
<dbReference type="RefSeq" id="WP_301227436.1">
    <property type="nucleotide sequence ID" value="NZ_JAROCG010000001.1"/>
</dbReference>
<proteinExistence type="predicted"/>
<sequence length="126" mass="14322">MEGQQTLIVRAPAKLGTMSTMVDGTIKGTIYISKELPDDEMTTLFKLARQGEGWFIFSPNPIDEAAIPKEKADAQFDGKSPSERMYDTLYVRWRELTNQSEPFDVYYANQMNSIIARLKQDLPGRP</sequence>
<organism evidence="1 2">
    <name type="scientific">Arthrobacter burdickii</name>
    <dbReference type="NCBI Taxonomy" id="3035920"/>
    <lineage>
        <taxon>Bacteria</taxon>
        <taxon>Bacillati</taxon>
        <taxon>Actinomycetota</taxon>
        <taxon>Actinomycetes</taxon>
        <taxon>Micrococcales</taxon>
        <taxon>Micrococcaceae</taxon>
        <taxon>Arthrobacter</taxon>
    </lineage>
</organism>
<protein>
    <submittedName>
        <fullName evidence="1">Uncharacterized protein</fullName>
    </submittedName>
</protein>
<dbReference type="Proteomes" id="UP001174209">
    <property type="component" value="Unassembled WGS sequence"/>
</dbReference>